<dbReference type="Proteomes" id="UP001321804">
    <property type="component" value="Chromosome"/>
</dbReference>
<sequence length="144" mass="16096">MDYKKVMVPLDGSDNSELAFNRAMEFVSEPGTSLYLVHVIDTMPLVGNYGVVSGDLFYDLSERAREYLTQMKEKAEKLGAKNVSIHVRFGNPKTVIAKDFVDEYHIDLIVIGSTGLNAVERILVGSVAEYVNRHAKVDVMIIKK</sequence>
<dbReference type="Gene3D" id="3.40.50.620">
    <property type="entry name" value="HUPs"/>
    <property type="match status" value="1"/>
</dbReference>
<dbReference type="PRINTS" id="PR01438">
    <property type="entry name" value="UNVRSLSTRESS"/>
</dbReference>
<dbReference type="PANTHER" id="PTHR46268">
    <property type="entry name" value="STRESS RESPONSE PROTEIN NHAX"/>
    <property type="match status" value="1"/>
</dbReference>
<gene>
    <name evidence="3" type="ORF">KIMC2_05880</name>
</gene>
<evidence type="ECO:0000313" key="4">
    <source>
        <dbReference type="Proteomes" id="UP001321804"/>
    </source>
</evidence>
<dbReference type="InterPro" id="IPR006015">
    <property type="entry name" value="Universal_stress_UspA"/>
</dbReference>
<name>A0AAU9DD04_9LACO</name>
<dbReference type="PANTHER" id="PTHR46268:SF6">
    <property type="entry name" value="UNIVERSAL STRESS PROTEIN UP12"/>
    <property type="match status" value="1"/>
</dbReference>
<feature type="domain" description="UspA" evidence="2">
    <location>
        <begin position="3"/>
        <end position="143"/>
    </location>
</feature>
<evidence type="ECO:0000259" key="2">
    <source>
        <dbReference type="Pfam" id="PF00582"/>
    </source>
</evidence>
<dbReference type="Pfam" id="PF00582">
    <property type="entry name" value="Usp"/>
    <property type="match status" value="1"/>
</dbReference>
<dbReference type="SUPFAM" id="SSF52402">
    <property type="entry name" value="Adenine nucleotide alpha hydrolases-like"/>
    <property type="match status" value="1"/>
</dbReference>
<reference evidence="3 4" key="1">
    <citation type="journal article" date="2023" name="Microbiol. Spectr.">
        <title>Symbiosis of Carpenter Bees with Uncharacterized Lactic Acid Bacteria Showing NAD Auxotrophy.</title>
        <authorList>
            <person name="Kawasaki S."/>
            <person name="Ozawa K."/>
            <person name="Mori T."/>
            <person name="Yamamoto A."/>
            <person name="Ito M."/>
            <person name="Ohkuma M."/>
            <person name="Sakamoto M."/>
            <person name="Matsutani M."/>
        </authorList>
    </citation>
    <scope>NUCLEOTIDE SEQUENCE [LARGE SCALE GENOMIC DNA]</scope>
    <source>
        <strain evidence="3 4">KimC2</strain>
    </source>
</reference>
<evidence type="ECO:0000256" key="1">
    <source>
        <dbReference type="ARBA" id="ARBA00008791"/>
    </source>
</evidence>
<comment type="similarity">
    <text evidence="1">Belongs to the universal stress protein A family.</text>
</comment>
<keyword evidence="4" id="KW-1185">Reference proteome</keyword>
<proteinExistence type="inferred from homology"/>
<dbReference type="InterPro" id="IPR006016">
    <property type="entry name" value="UspA"/>
</dbReference>
<dbReference type="CDD" id="cd00293">
    <property type="entry name" value="USP-like"/>
    <property type="match status" value="1"/>
</dbReference>
<evidence type="ECO:0000313" key="3">
    <source>
        <dbReference type="EMBL" id="BDR56026.1"/>
    </source>
</evidence>
<accession>A0AAU9DD04</accession>
<organism evidence="3 4">
    <name type="scientific">Xylocopilactobacillus apis</name>
    <dbReference type="NCBI Taxonomy" id="2932183"/>
    <lineage>
        <taxon>Bacteria</taxon>
        <taxon>Bacillati</taxon>
        <taxon>Bacillota</taxon>
        <taxon>Bacilli</taxon>
        <taxon>Lactobacillales</taxon>
        <taxon>Lactobacillaceae</taxon>
        <taxon>Xylocopilactobacillus</taxon>
    </lineage>
</organism>
<dbReference type="KEGG" id="xak:KIMC2_05880"/>
<dbReference type="RefSeq" id="WP_317697865.1">
    <property type="nucleotide sequence ID" value="NZ_AP026801.1"/>
</dbReference>
<protein>
    <submittedName>
        <fullName evidence="3">Universal stress protein</fullName>
    </submittedName>
</protein>
<dbReference type="AlphaFoldDB" id="A0AAU9DD04"/>
<dbReference type="EMBL" id="AP026801">
    <property type="protein sequence ID" value="BDR56026.1"/>
    <property type="molecule type" value="Genomic_DNA"/>
</dbReference>
<dbReference type="InterPro" id="IPR014729">
    <property type="entry name" value="Rossmann-like_a/b/a_fold"/>
</dbReference>